<dbReference type="GO" id="GO:0003723">
    <property type="term" value="F:RNA binding"/>
    <property type="evidence" value="ECO:0007669"/>
    <property type="project" value="UniProtKB-KW"/>
</dbReference>
<dbReference type="InterPro" id="IPR036986">
    <property type="entry name" value="S4_RNA-bd_sf"/>
</dbReference>
<dbReference type="GO" id="GO:0120159">
    <property type="term" value="F:rRNA pseudouridine synthase activity"/>
    <property type="evidence" value="ECO:0007669"/>
    <property type="project" value="UniProtKB-ARBA"/>
</dbReference>
<dbReference type="SUPFAM" id="SSF55120">
    <property type="entry name" value="Pseudouridine synthase"/>
    <property type="match status" value="1"/>
</dbReference>
<comment type="caution">
    <text evidence="9">The sequence shown here is derived from an EMBL/GenBank/DDBJ whole genome shotgun (WGS) entry which is preliminary data.</text>
</comment>
<proteinExistence type="inferred from homology"/>
<dbReference type="SUPFAM" id="SSF55174">
    <property type="entry name" value="Alpha-L RNA-binding motif"/>
    <property type="match status" value="1"/>
</dbReference>
<evidence type="ECO:0000313" key="10">
    <source>
        <dbReference type="Proteomes" id="UP000220078"/>
    </source>
</evidence>
<sequence length="302" mass="34051">MSEVVQVTVAEEQKSERIDKFVAEINSEWSRSQVQQWIKDDVVTVNGKSVKVNYKVKENDEITVTIPDPEELDIQAEDMNLEIYYEDADVLVVNKPRGMVVHPAPGHTSGTLVNGLMHHCTDLSGINGVMRPGIVHRIDKDTSGLLMVAKNDMAHESLVNQLVAKTVTRRYKAIVHGVIPHDKGTIDAPIARDKKERQSMTVDENGKHAVTHFQVLERFKDFTLVECRLETGRTHQIRVHMKYIGYPLAGDPKYGPKKTLDMNGQALHAGILGFDHPRTGEYIQFEAPIPEVFEETLNVLRK</sequence>
<dbReference type="FunFam" id="3.10.290.10:FF:000016">
    <property type="entry name" value="Pseudouridine synthase"/>
    <property type="match status" value="1"/>
</dbReference>
<dbReference type="FunFam" id="3.30.2350.10:FF:000006">
    <property type="entry name" value="Pseudouridine synthase"/>
    <property type="match status" value="1"/>
</dbReference>
<feature type="active site" evidence="5">
    <location>
        <position position="139"/>
    </location>
</feature>
<evidence type="ECO:0000256" key="7">
    <source>
        <dbReference type="RuleBase" id="RU362028"/>
    </source>
</evidence>
<evidence type="ECO:0000256" key="2">
    <source>
        <dbReference type="ARBA" id="ARBA00010876"/>
    </source>
</evidence>
<dbReference type="CDD" id="cd02869">
    <property type="entry name" value="PseudoU_synth_RluA_like"/>
    <property type="match status" value="1"/>
</dbReference>
<dbReference type="EMBL" id="NUAP01000029">
    <property type="protein sequence ID" value="PEN87532.1"/>
    <property type="molecule type" value="Genomic_DNA"/>
</dbReference>
<dbReference type="Gene3D" id="3.30.2350.10">
    <property type="entry name" value="Pseudouridine synthase"/>
    <property type="match status" value="1"/>
</dbReference>
<dbReference type="Pfam" id="PF00849">
    <property type="entry name" value="PseudoU_synth_2"/>
    <property type="match status" value="1"/>
</dbReference>
<dbReference type="PROSITE" id="PS50889">
    <property type="entry name" value="S4"/>
    <property type="match status" value="1"/>
</dbReference>
<dbReference type="RefSeq" id="WP_000005849.1">
    <property type="nucleotide sequence ID" value="NZ_JBEUTG010000060.1"/>
</dbReference>
<dbReference type="InterPro" id="IPR006224">
    <property type="entry name" value="PsdUridine_synth_RluA-like_CS"/>
</dbReference>
<dbReference type="PROSITE" id="PS01129">
    <property type="entry name" value="PSI_RLU"/>
    <property type="match status" value="1"/>
</dbReference>
<dbReference type="SMART" id="SM00363">
    <property type="entry name" value="S4"/>
    <property type="match status" value="1"/>
</dbReference>
<evidence type="ECO:0000256" key="1">
    <source>
        <dbReference type="ARBA" id="ARBA00000073"/>
    </source>
</evidence>
<dbReference type="CDD" id="cd00165">
    <property type="entry name" value="S4"/>
    <property type="match status" value="1"/>
</dbReference>
<dbReference type="Proteomes" id="UP000220078">
    <property type="component" value="Unassembled WGS sequence"/>
</dbReference>
<dbReference type="Gene3D" id="3.10.290.10">
    <property type="entry name" value="RNA-binding S4 domain"/>
    <property type="match status" value="1"/>
</dbReference>
<gene>
    <name evidence="9" type="ORF">CN551_16935</name>
</gene>
<comment type="function">
    <text evidence="7">Responsible for synthesis of pseudouridine from uracil.</text>
</comment>
<reference evidence="9 10" key="1">
    <citation type="submission" date="2017-09" db="EMBL/GenBank/DDBJ databases">
        <title>Large-scale bioinformatics analysis of Bacillus genomes uncovers conserved roles of natural products in bacterial physiology.</title>
        <authorList>
            <consortium name="Agbiome Team Llc"/>
            <person name="Bleich R.M."/>
            <person name="Kirk G.J."/>
            <person name="Santa Maria K.C."/>
            <person name="Allen S.E."/>
            <person name="Farag S."/>
            <person name="Shank E.A."/>
            <person name="Bowers A."/>
        </authorList>
    </citation>
    <scope>NUCLEOTIDE SEQUENCE [LARGE SCALE GENOMIC DNA]</scope>
    <source>
        <strain evidence="9 10">AFS027629</strain>
    </source>
</reference>
<name>A0AB36T2Q5_9BACI</name>
<accession>A0AB36T2Q5</accession>
<dbReference type="EC" id="5.4.99.-" evidence="7"/>
<dbReference type="InterPro" id="IPR050188">
    <property type="entry name" value="RluA_PseudoU_synthase"/>
</dbReference>
<evidence type="ECO:0000256" key="3">
    <source>
        <dbReference type="ARBA" id="ARBA00022884"/>
    </source>
</evidence>
<dbReference type="PANTHER" id="PTHR21600">
    <property type="entry name" value="MITOCHONDRIAL RNA PSEUDOURIDINE SYNTHASE"/>
    <property type="match status" value="1"/>
</dbReference>
<evidence type="ECO:0000313" key="9">
    <source>
        <dbReference type="EMBL" id="PEN87532.1"/>
    </source>
</evidence>
<evidence type="ECO:0000256" key="4">
    <source>
        <dbReference type="ARBA" id="ARBA00023235"/>
    </source>
</evidence>
<dbReference type="AlphaFoldDB" id="A0AB36T2Q5"/>
<dbReference type="InterPro" id="IPR006225">
    <property type="entry name" value="PsdUridine_synth_RluC/D"/>
</dbReference>
<evidence type="ECO:0000259" key="8">
    <source>
        <dbReference type="SMART" id="SM00363"/>
    </source>
</evidence>
<comment type="catalytic activity">
    <reaction evidence="1 7">
        <text>a uridine in RNA = a pseudouridine in RNA</text>
        <dbReference type="Rhea" id="RHEA:48348"/>
        <dbReference type="Rhea" id="RHEA-COMP:12068"/>
        <dbReference type="Rhea" id="RHEA-COMP:12069"/>
        <dbReference type="ChEBI" id="CHEBI:65314"/>
        <dbReference type="ChEBI" id="CHEBI:65315"/>
    </reaction>
</comment>
<dbReference type="GO" id="GO:0000455">
    <property type="term" value="P:enzyme-directed rRNA pseudouridine synthesis"/>
    <property type="evidence" value="ECO:0007669"/>
    <property type="project" value="UniProtKB-ARBA"/>
</dbReference>
<keyword evidence="4 7" id="KW-0413">Isomerase</keyword>
<protein>
    <recommendedName>
        <fullName evidence="7">Pseudouridine synthase</fullName>
        <ecNumber evidence="7">5.4.99.-</ecNumber>
    </recommendedName>
</protein>
<keyword evidence="3 6" id="KW-0694">RNA-binding</keyword>
<dbReference type="InterPro" id="IPR006145">
    <property type="entry name" value="PsdUridine_synth_RsuA/RluA"/>
</dbReference>
<dbReference type="NCBIfam" id="TIGR00005">
    <property type="entry name" value="rluA_subfam"/>
    <property type="match status" value="1"/>
</dbReference>
<comment type="similarity">
    <text evidence="2 7">Belongs to the pseudouridine synthase RluA family.</text>
</comment>
<dbReference type="InterPro" id="IPR002942">
    <property type="entry name" value="S4_RNA-bd"/>
</dbReference>
<organism evidence="9 10">
    <name type="scientific">Bacillus toyonensis</name>
    <dbReference type="NCBI Taxonomy" id="155322"/>
    <lineage>
        <taxon>Bacteria</taxon>
        <taxon>Bacillati</taxon>
        <taxon>Bacillota</taxon>
        <taxon>Bacilli</taxon>
        <taxon>Bacillales</taxon>
        <taxon>Bacillaceae</taxon>
        <taxon>Bacillus</taxon>
        <taxon>Bacillus cereus group</taxon>
    </lineage>
</organism>
<feature type="domain" description="RNA-binding S4" evidence="8">
    <location>
        <begin position="16"/>
        <end position="75"/>
    </location>
</feature>
<dbReference type="PANTHER" id="PTHR21600:SF44">
    <property type="entry name" value="RIBOSOMAL LARGE SUBUNIT PSEUDOURIDINE SYNTHASE D"/>
    <property type="match status" value="1"/>
</dbReference>
<evidence type="ECO:0000256" key="6">
    <source>
        <dbReference type="PROSITE-ProRule" id="PRU00182"/>
    </source>
</evidence>
<dbReference type="InterPro" id="IPR020103">
    <property type="entry name" value="PsdUridine_synth_cat_dom_sf"/>
</dbReference>
<dbReference type="Pfam" id="PF01479">
    <property type="entry name" value="S4"/>
    <property type="match status" value="1"/>
</dbReference>
<evidence type="ECO:0000256" key="5">
    <source>
        <dbReference type="PIRSR" id="PIRSR606225-1"/>
    </source>
</evidence>